<protein>
    <submittedName>
        <fullName evidence="3">Peptidoglycan DD-metalloendopeptidase family protein</fullName>
    </submittedName>
</protein>
<dbReference type="CDD" id="cd12797">
    <property type="entry name" value="M23_peptidase"/>
    <property type="match status" value="1"/>
</dbReference>
<dbReference type="EMBL" id="WFKQ01000001">
    <property type="protein sequence ID" value="MUG31331.1"/>
    <property type="molecule type" value="Genomic_DNA"/>
</dbReference>
<feature type="transmembrane region" description="Helical" evidence="1">
    <location>
        <begin position="20"/>
        <end position="38"/>
    </location>
</feature>
<dbReference type="InterPro" id="IPR011055">
    <property type="entry name" value="Dup_hybrid_motif"/>
</dbReference>
<dbReference type="PANTHER" id="PTHR21666">
    <property type="entry name" value="PEPTIDASE-RELATED"/>
    <property type="match status" value="1"/>
</dbReference>
<dbReference type="OrthoDB" id="9800107at2"/>
<accession>A0A844LX37</accession>
<dbReference type="GO" id="GO:0004222">
    <property type="term" value="F:metalloendopeptidase activity"/>
    <property type="evidence" value="ECO:0007669"/>
    <property type="project" value="TreeGrafter"/>
</dbReference>
<dbReference type="Gene3D" id="2.70.70.10">
    <property type="entry name" value="Glucose Permease (Domain IIA)"/>
    <property type="match status" value="1"/>
</dbReference>
<evidence type="ECO:0000313" key="3">
    <source>
        <dbReference type="EMBL" id="MUG31331.1"/>
    </source>
</evidence>
<keyword evidence="1" id="KW-0812">Transmembrane</keyword>
<dbReference type="Proteomes" id="UP000442109">
    <property type="component" value="Unassembled WGS sequence"/>
</dbReference>
<sequence>MPTPSPNRPPSNGMAWFVKSLIKLAIISALGYMAYIYTGDYQQQLRHYISDRIKYTELIQQSAPQMGSLPNPIEGASLVDTWGAARSEGRTHEGIDIFAKRSTPIHSTTIGVVRKVGLDRLGGNVVSVIGPGGVMHYYAHMQQFADIEVGDWVEAGEVIGYVGDSGNAKGTPPHLHYGIYTRSGAVNPYPLLDK</sequence>
<organism evidence="3 4">
    <name type="scientific">Psychrobacter sanguinis</name>
    <dbReference type="NCBI Taxonomy" id="861445"/>
    <lineage>
        <taxon>Bacteria</taxon>
        <taxon>Pseudomonadati</taxon>
        <taxon>Pseudomonadota</taxon>
        <taxon>Gammaproteobacteria</taxon>
        <taxon>Moraxellales</taxon>
        <taxon>Moraxellaceae</taxon>
        <taxon>Psychrobacter</taxon>
    </lineage>
</organism>
<keyword evidence="1" id="KW-1133">Transmembrane helix</keyword>
<feature type="domain" description="M23ase beta-sheet core" evidence="2">
    <location>
        <begin position="91"/>
        <end position="188"/>
    </location>
</feature>
<evidence type="ECO:0000256" key="1">
    <source>
        <dbReference type="SAM" id="Phobius"/>
    </source>
</evidence>
<dbReference type="SUPFAM" id="SSF51261">
    <property type="entry name" value="Duplicated hybrid motif"/>
    <property type="match status" value="1"/>
</dbReference>
<dbReference type="Pfam" id="PF01551">
    <property type="entry name" value="Peptidase_M23"/>
    <property type="match status" value="1"/>
</dbReference>
<dbReference type="AlphaFoldDB" id="A0A844LX37"/>
<evidence type="ECO:0000313" key="4">
    <source>
        <dbReference type="Proteomes" id="UP000442109"/>
    </source>
</evidence>
<dbReference type="InterPro" id="IPR050570">
    <property type="entry name" value="Cell_wall_metabolism_enzyme"/>
</dbReference>
<keyword evidence="1" id="KW-0472">Membrane</keyword>
<dbReference type="InterPro" id="IPR016047">
    <property type="entry name" value="M23ase_b-sheet_dom"/>
</dbReference>
<gene>
    <name evidence="3" type="ORF">GB996_00800</name>
</gene>
<name>A0A844LX37_9GAMM</name>
<comment type="caution">
    <text evidence="3">The sequence shown here is derived from an EMBL/GenBank/DDBJ whole genome shotgun (WGS) entry which is preliminary data.</text>
</comment>
<evidence type="ECO:0000259" key="2">
    <source>
        <dbReference type="Pfam" id="PF01551"/>
    </source>
</evidence>
<dbReference type="RefSeq" id="WP_155586583.1">
    <property type="nucleotide sequence ID" value="NZ_WFKQ01000001.1"/>
</dbReference>
<proteinExistence type="predicted"/>
<dbReference type="PANTHER" id="PTHR21666:SF268">
    <property type="entry name" value="PEPTIDASE M23 DOMAIN-CONTAINING PROTEIN"/>
    <property type="match status" value="1"/>
</dbReference>
<keyword evidence="4" id="KW-1185">Reference proteome</keyword>
<reference evidence="3 4" key="1">
    <citation type="journal article" date="2019" name="PLoS ONE">
        <title>Pup mortality in New Zealand sea lions (Phocarctos hookeri) at Enderby Island, Auckland Islands, 2013-18.</title>
        <authorList>
            <person name="Michael S.A."/>
            <person name="Hayman D.T.S."/>
            <person name="Gray R."/>
            <person name="Zhang J."/>
            <person name="Rogers L."/>
            <person name="Roe W.D."/>
        </authorList>
    </citation>
    <scope>NUCLEOTIDE SEQUENCE [LARGE SCALE GENOMIC DNA]</scope>
    <source>
        <strain evidence="3 4">SM868</strain>
    </source>
</reference>